<dbReference type="InterPro" id="IPR025724">
    <property type="entry name" value="GAG-pre-integrase_dom"/>
</dbReference>
<evidence type="ECO:0000256" key="1">
    <source>
        <dbReference type="ARBA" id="ARBA00022670"/>
    </source>
</evidence>
<name>A0ABY9C743_VITVI</name>
<dbReference type="EMBL" id="CP126653">
    <property type="protein sequence ID" value="WJZ89975.1"/>
    <property type="molecule type" value="Genomic_DNA"/>
</dbReference>
<dbReference type="InterPro" id="IPR012337">
    <property type="entry name" value="RNaseH-like_sf"/>
</dbReference>
<dbReference type="InterPro" id="IPR039537">
    <property type="entry name" value="Retrotran_Ty1/copia-like"/>
</dbReference>
<dbReference type="Pfam" id="PF00665">
    <property type="entry name" value="rve"/>
    <property type="match status" value="1"/>
</dbReference>
<dbReference type="Pfam" id="PF13976">
    <property type="entry name" value="gag_pre-integrs"/>
    <property type="match status" value="1"/>
</dbReference>
<keyword evidence="1" id="KW-0645">Protease</keyword>
<dbReference type="Pfam" id="PF22936">
    <property type="entry name" value="Pol_BBD"/>
    <property type="match status" value="1"/>
</dbReference>
<dbReference type="PROSITE" id="PS50994">
    <property type="entry name" value="INTEGRASE"/>
    <property type="match status" value="1"/>
</dbReference>
<keyword evidence="4" id="KW-1185">Reference proteome</keyword>
<sequence length="318" mass="35896">MQAMVASLSSAFNDSWFLDTAATHHLSHNEGQLSNIQPYQGKDQVTVGNGKQLPISSIGSKYFHSSQKSFQFQDVFHVLQLTTNLISVSKFCTDNNSFFEFHPNIYLIKDKTTKQILHQGTIERGLYKFPSTPCHDSVTSSYSHSAFIAQPKNEFSKWHNRLGHPTPLILKQILASCNIPCNTNTKQIFCACQLAKSHKLSFSSSTSRVSHPLALVHSDLWGPAPILSTTGARYFLLFVDDFSRFTWIYVLHSKDQVSSTFLKFKALVETQFNISIKNLQSDNGGEFKALAPHLAKHGIHHRFSCPYTPEQNGWVERK</sequence>
<dbReference type="PANTHER" id="PTHR42648:SF26">
    <property type="entry name" value="INTEGRASE CATALYTIC DOMAIN-CONTAINING PROTEIN"/>
    <property type="match status" value="1"/>
</dbReference>
<reference evidence="3 4" key="1">
    <citation type="journal article" date="2023" name="Hortic Res">
        <title>The complete reference genome for grapevine (Vitis vinifera L.) genetics and breeding.</title>
        <authorList>
            <person name="Shi X."/>
            <person name="Cao S."/>
            <person name="Wang X."/>
            <person name="Huang S."/>
            <person name="Wang Y."/>
            <person name="Liu Z."/>
            <person name="Liu W."/>
            <person name="Leng X."/>
            <person name="Peng Y."/>
            <person name="Wang N."/>
            <person name="Wang Y."/>
            <person name="Ma Z."/>
            <person name="Xu X."/>
            <person name="Zhang F."/>
            <person name="Xue H."/>
            <person name="Zhong H."/>
            <person name="Wang Y."/>
            <person name="Zhang K."/>
            <person name="Velt A."/>
            <person name="Avia K."/>
            <person name="Holtgrawe D."/>
            <person name="Grimplet J."/>
            <person name="Matus J.T."/>
            <person name="Ware D."/>
            <person name="Wu X."/>
            <person name="Wang H."/>
            <person name="Liu C."/>
            <person name="Fang Y."/>
            <person name="Rustenholz C."/>
            <person name="Cheng Z."/>
            <person name="Xiao H."/>
            <person name="Zhou Y."/>
        </authorList>
    </citation>
    <scope>NUCLEOTIDE SEQUENCE [LARGE SCALE GENOMIC DNA]</scope>
    <source>
        <strain evidence="4">cv. Pinot noir / PN40024</strain>
        <tissue evidence="3">Leaf</tissue>
    </source>
</reference>
<dbReference type="Proteomes" id="UP001227230">
    <property type="component" value="Chromosome 6"/>
</dbReference>
<organism evidence="3 4">
    <name type="scientific">Vitis vinifera</name>
    <name type="common">Grape</name>
    <dbReference type="NCBI Taxonomy" id="29760"/>
    <lineage>
        <taxon>Eukaryota</taxon>
        <taxon>Viridiplantae</taxon>
        <taxon>Streptophyta</taxon>
        <taxon>Embryophyta</taxon>
        <taxon>Tracheophyta</taxon>
        <taxon>Spermatophyta</taxon>
        <taxon>Magnoliopsida</taxon>
        <taxon>eudicotyledons</taxon>
        <taxon>Gunneridae</taxon>
        <taxon>Pentapetalae</taxon>
        <taxon>rosids</taxon>
        <taxon>Vitales</taxon>
        <taxon>Vitaceae</taxon>
        <taxon>Viteae</taxon>
        <taxon>Vitis</taxon>
    </lineage>
</organism>
<dbReference type="SUPFAM" id="SSF53098">
    <property type="entry name" value="Ribonuclease H-like"/>
    <property type="match status" value="1"/>
</dbReference>
<accession>A0ABY9C743</accession>
<dbReference type="InterPro" id="IPR054722">
    <property type="entry name" value="PolX-like_BBD"/>
</dbReference>
<dbReference type="Gene3D" id="3.30.420.10">
    <property type="entry name" value="Ribonuclease H-like superfamily/Ribonuclease H"/>
    <property type="match status" value="1"/>
</dbReference>
<dbReference type="InterPro" id="IPR001584">
    <property type="entry name" value="Integrase_cat-core"/>
</dbReference>
<evidence type="ECO:0000313" key="3">
    <source>
        <dbReference type="EMBL" id="WJZ89975.1"/>
    </source>
</evidence>
<feature type="domain" description="Integrase catalytic" evidence="2">
    <location>
        <begin position="208"/>
        <end position="318"/>
    </location>
</feature>
<protein>
    <recommendedName>
        <fullName evidence="2">Integrase catalytic domain-containing protein</fullName>
    </recommendedName>
</protein>
<proteinExistence type="predicted"/>
<dbReference type="InterPro" id="IPR036397">
    <property type="entry name" value="RNaseH_sf"/>
</dbReference>
<evidence type="ECO:0000313" key="4">
    <source>
        <dbReference type="Proteomes" id="UP001227230"/>
    </source>
</evidence>
<keyword evidence="1" id="KW-0378">Hydrolase</keyword>
<evidence type="ECO:0000259" key="2">
    <source>
        <dbReference type="PROSITE" id="PS50994"/>
    </source>
</evidence>
<gene>
    <name evidence="3" type="ORF">VitviT2T_009156</name>
</gene>
<dbReference type="PANTHER" id="PTHR42648">
    <property type="entry name" value="TRANSPOSASE, PUTATIVE-RELATED"/>
    <property type="match status" value="1"/>
</dbReference>